<evidence type="ECO:0000313" key="4">
    <source>
        <dbReference type="Proteomes" id="UP001301958"/>
    </source>
</evidence>
<feature type="compositionally biased region" description="Basic and acidic residues" evidence="1">
    <location>
        <begin position="239"/>
        <end position="264"/>
    </location>
</feature>
<dbReference type="SUPFAM" id="SSF54928">
    <property type="entry name" value="RNA-binding domain, RBD"/>
    <property type="match status" value="1"/>
</dbReference>
<dbReference type="EMBL" id="MU865293">
    <property type="protein sequence ID" value="KAK4231258.1"/>
    <property type="molecule type" value="Genomic_DNA"/>
</dbReference>
<dbReference type="Pfam" id="PF02037">
    <property type="entry name" value="SAP"/>
    <property type="match status" value="1"/>
</dbReference>
<name>A0AAN7H3M9_9PEZI</name>
<dbReference type="AlphaFoldDB" id="A0AAN7H3M9"/>
<organism evidence="3 4">
    <name type="scientific">Podospora fimiseda</name>
    <dbReference type="NCBI Taxonomy" id="252190"/>
    <lineage>
        <taxon>Eukaryota</taxon>
        <taxon>Fungi</taxon>
        <taxon>Dikarya</taxon>
        <taxon>Ascomycota</taxon>
        <taxon>Pezizomycotina</taxon>
        <taxon>Sordariomycetes</taxon>
        <taxon>Sordariomycetidae</taxon>
        <taxon>Sordariales</taxon>
        <taxon>Podosporaceae</taxon>
        <taxon>Podospora</taxon>
    </lineage>
</organism>
<feature type="compositionally biased region" description="Basic and acidic residues" evidence="1">
    <location>
        <begin position="45"/>
        <end position="57"/>
    </location>
</feature>
<evidence type="ECO:0000259" key="2">
    <source>
        <dbReference type="PROSITE" id="PS50800"/>
    </source>
</evidence>
<dbReference type="SUPFAM" id="SSF68906">
    <property type="entry name" value="SAP domain"/>
    <property type="match status" value="1"/>
</dbReference>
<accession>A0AAN7H3M9</accession>
<feature type="compositionally biased region" description="Basic and acidic residues" evidence="1">
    <location>
        <begin position="563"/>
        <end position="679"/>
    </location>
</feature>
<feature type="region of interest" description="Disordered" evidence="1">
    <location>
        <begin position="535"/>
        <end position="702"/>
    </location>
</feature>
<evidence type="ECO:0000313" key="3">
    <source>
        <dbReference type="EMBL" id="KAK4231258.1"/>
    </source>
</evidence>
<feature type="compositionally biased region" description="Polar residues" evidence="1">
    <location>
        <begin position="123"/>
        <end position="134"/>
    </location>
</feature>
<dbReference type="InterPro" id="IPR036361">
    <property type="entry name" value="SAP_dom_sf"/>
</dbReference>
<feature type="compositionally biased region" description="Basic residues" evidence="1">
    <location>
        <begin position="693"/>
        <end position="702"/>
    </location>
</feature>
<proteinExistence type="predicted"/>
<reference evidence="3" key="2">
    <citation type="submission" date="2023-05" db="EMBL/GenBank/DDBJ databases">
        <authorList>
            <consortium name="Lawrence Berkeley National Laboratory"/>
            <person name="Steindorff A."/>
            <person name="Hensen N."/>
            <person name="Bonometti L."/>
            <person name="Westerberg I."/>
            <person name="Brannstrom I.O."/>
            <person name="Guillou S."/>
            <person name="Cros-Aarteil S."/>
            <person name="Calhoun S."/>
            <person name="Haridas S."/>
            <person name="Kuo A."/>
            <person name="Mondo S."/>
            <person name="Pangilinan J."/>
            <person name="Riley R."/>
            <person name="Labutti K."/>
            <person name="Andreopoulos B."/>
            <person name="Lipzen A."/>
            <person name="Chen C."/>
            <person name="Yanf M."/>
            <person name="Daum C."/>
            <person name="Ng V."/>
            <person name="Clum A."/>
            <person name="Ohm R."/>
            <person name="Martin F."/>
            <person name="Silar P."/>
            <person name="Natvig D."/>
            <person name="Lalanne C."/>
            <person name="Gautier V."/>
            <person name="Ament-Velasquez S.L."/>
            <person name="Kruys A."/>
            <person name="Hutchinson M.I."/>
            <person name="Powell A.J."/>
            <person name="Barry K."/>
            <person name="Miller A.N."/>
            <person name="Grigoriev I.V."/>
            <person name="Debuchy R."/>
            <person name="Gladieux P."/>
            <person name="Thoren M.H."/>
            <person name="Johannesson H."/>
        </authorList>
    </citation>
    <scope>NUCLEOTIDE SEQUENCE</scope>
    <source>
        <strain evidence="3">CBS 990.96</strain>
    </source>
</reference>
<gene>
    <name evidence="3" type="ORF">QBC38DRAFT_241667</name>
</gene>
<dbReference type="InterPro" id="IPR035979">
    <property type="entry name" value="RBD_domain_sf"/>
</dbReference>
<comment type="caution">
    <text evidence="3">The sequence shown here is derived from an EMBL/GenBank/DDBJ whole genome shotgun (WGS) entry which is preliminary data.</text>
</comment>
<dbReference type="CDD" id="cd12432">
    <property type="entry name" value="RRM_ACINU"/>
    <property type="match status" value="1"/>
</dbReference>
<dbReference type="Gene3D" id="1.10.720.30">
    <property type="entry name" value="SAP domain"/>
    <property type="match status" value="1"/>
</dbReference>
<dbReference type="GO" id="GO:0003676">
    <property type="term" value="F:nucleic acid binding"/>
    <property type="evidence" value="ECO:0007669"/>
    <property type="project" value="InterPro"/>
</dbReference>
<dbReference type="InterPro" id="IPR003034">
    <property type="entry name" value="SAP_dom"/>
</dbReference>
<keyword evidence="4" id="KW-1185">Reference proteome</keyword>
<feature type="compositionally biased region" description="Basic and acidic residues" evidence="1">
    <location>
        <begin position="197"/>
        <end position="209"/>
    </location>
</feature>
<feature type="compositionally biased region" description="Polar residues" evidence="1">
    <location>
        <begin position="419"/>
        <end position="429"/>
    </location>
</feature>
<dbReference type="SMART" id="SM00513">
    <property type="entry name" value="SAP"/>
    <property type="match status" value="1"/>
</dbReference>
<protein>
    <recommendedName>
        <fullName evidence="2">SAP domain-containing protein</fullName>
    </recommendedName>
</protein>
<dbReference type="PANTHER" id="PTHR47031">
    <property type="entry name" value="SAP DNA-BINDING DOMAIN-CONTAINING PROTEIN"/>
    <property type="match status" value="1"/>
</dbReference>
<feature type="domain" description="SAP" evidence="2">
    <location>
        <begin position="5"/>
        <end position="39"/>
    </location>
</feature>
<feature type="region of interest" description="Disordered" evidence="1">
    <location>
        <begin position="38"/>
        <end position="264"/>
    </location>
</feature>
<dbReference type="PANTHER" id="PTHR47031:SF3">
    <property type="entry name" value="SAP DOMAIN-CONTAINING PROTEIN"/>
    <property type="match status" value="1"/>
</dbReference>
<reference evidence="3" key="1">
    <citation type="journal article" date="2023" name="Mol. Phylogenet. Evol.">
        <title>Genome-scale phylogeny and comparative genomics of the fungal order Sordariales.</title>
        <authorList>
            <person name="Hensen N."/>
            <person name="Bonometti L."/>
            <person name="Westerberg I."/>
            <person name="Brannstrom I.O."/>
            <person name="Guillou S."/>
            <person name="Cros-Aarteil S."/>
            <person name="Calhoun S."/>
            <person name="Haridas S."/>
            <person name="Kuo A."/>
            <person name="Mondo S."/>
            <person name="Pangilinan J."/>
            <person name="Riley R."/>
            <person name="LaButti K."/>
            <person name="Andreopoulos B."/>
            <person name="Lipzen A."/>
            <person name="Chen C."/>
            <person name="Yan M."/>
            <person name="Daum C."/>
            <person name="Ng V."/>
            <person name="Clum A."/>
            <person name="Steindorff A."/>
            <person name="Ohm R.A."/>
            <person name="Martin F."/>
            <person name="Silar P."/>
            <person name="Natvig D.O."/>
            <person name="Lalanne C."/>
            <person name="Gautier V."/>
            <person name="Ament-Velasquez S.L."/>
            <person name="Kruys A."/>
            <person name="Hutchinson M.I."/>
            <person name="Powell A.J."/>
            <person name="Barry K."/>
            <person name="Miller A.N."/>
            <person name="Grigoriev I.V."/>
            <person name="Debuchy R."/>
            <person name="Gladieux P."/>
            <person name="Hiltunen Thoren M."/>
            <person name="Johannesson H."/>
        </authorList>
    </citation>
    <scope>NUCLEOTIDE SEQUENCE</scope>
    <source>
        <strain evidence="3">CBS 990.96</strain>
    </source>
</reference>
<sequence length="702" mass="80484">MATDFSHMTVAQLRQELKRRQLVQTGVKADLINRLVAFENEQQQDDEHTDQTNREAADGDAPTPDASNRDNADGAQPADPAEPEPVSAETPIPDQEATAPPAIAEELETPQPELVASPLPESAETTNSLLTNPTDLEMSVSDPLPSVVLPEEANSLATSEPIESMPIPEAIPVTELVQDIASRKRRSRSPPPPGEESIAKRARADRESKSPAPQPKNHQSYQELPDPDTMEQTVPETTPHPEDHSRQERDWAQRLEGNQPKREEVVPMDIDEPLDEFGRVERSRHPATSALYIANLMRPLKDNDFRDHIIKIAAFPGVDSNPECVLDFYLDSIKTHAFVGFNSVAAASRVRTALHGKIYPNERIRKALWVDFIPPHHIQEWVREERTDRGRWIVTYEGDINGGGEGDVKVSHVKDTDMGKSNQVQRSTNAPPPVPSALSRDFTGAREPQPRVRGRGGRGFRLEQEGGEWKTTTTGPSLTYKPVSEELAQRRIDNMRSYYTTNRHRDMGRDDEINRYTFEAADRFVDRGKEVFIGIRPPHRQAERDRLAGAGGKRRRRHRSPRRRDDRYYGGGRREHDHYGGQDRYDDRQQDRRGSQDSRHDDRHDDRKDDRQDDRRDDFKDDRRDDLKDDRRSDFRDDRDRFEDDWPRKDNGNDRLDRYDDRRGGRDRSPINDIPRSRFDGAPLPTYEPPKGRSGRRRHNRR</sequence>
<dbReference type="Proteomes" id="UP001301958">
    <property type="component" value="Unassembled WGS sequence"/>
</dbReference>
<feature type="compositionally biased region" description="Basic residues" evidence="1">
    <location>
        <begin position="552"/>
        <end position="562"/>
    </location>
</feature>
<evidence type="ECO:0000256" key="1">
    <source>
        <dbReference type="SAM" id="MobiDB-lite"/>
    </source>
</evidence>
<feature type="region of interest" description="Disordered" evidence="1">
    <location>
        <begin position="418"/>
        <end position="460"/>
    </location>
</feature>
<dbReference type="PROSITE" id="PS50800">
    <property type="entry name" value="SAP"/>
    <property type="match status" value="1"/>
</dbReference>
<dbReference type="InterPro" id="IPR034257">
    <property type="entry name" value="Acinus_RRM"/>
</dbReference>